<dbReference type="Proteomes" id="UP000309340">
    <property type="component" value="Unassembled WGS sequence"/>
</dbReference>
<feature type="region of interest" description="Disordered" evidence="1">
    <location>
        <begin position="296"/>
        <end position="335"/>
    </location>
</feature>
<dbReference type="InterPro" id="IPR037445">
    <property type="entry name" value="MAGE"/>
</dbReference>
<evidence type="ECO:0000313" key="3">
    <source>
        <dbReference type="EMBL" id="TKA66151.1"/>
    </source>
</evidence>
<feature type="compositionally biased region" description="Acidic residues" evidence="1">
    <location>
        <begin position="321"/>
        <end position="335"/>
    </location>
</feature>
<evidence type="ECO:0000256" key="1">
    <source>
        <dbReference type="SAM" id="MobiDB-lite"/>
    </source>
</evidence>
<dbReference type="InterPro" id="IPR041899">
    <property type="entry name" value="MAGE_WH2"/>
</dbReference>
<name>A0A4U0WSK1_9PEZI</name>
<dbReference type="InterPro" id="IPR002190">
    <property type="entry name" value="MHD_dom"/>
</dbReference>
<reference evidence="3 4" key="1">
    <citation type="submission" date="2017-03" db="EMBL/GenBank/DDBJ databases">
        <title>Genomes of endolithic fungi from Antarctica.</title>
        <authorList>
            <person name="Coleine C."/>
            <person name="Masonjones S."/>
            <person name="Stajich J.E."/>
        </authorList>
    </citation>
    <scope>NUCLEOTIDE SEQUENCE [LARGE SCALE GENOMIC DNA]</scope>
    <source>
        <strain evidence="3 4">CCFEE 5184</strain>
    </source>
</reference>
<keyword evidence="4" id="KW-1185">Reference proteome</keyword>
<dbReference type="Gene3D" id="1.10.10.1210">
    <property type="entry name" value="MAGE homology domain, winged helix WH2 motif"/>
    <property type="match status" value="1"/>
</dbReference>
<feature type="region of interest" description="Disordered" evidence="1">
    <location>
        <begin position="1"/>
        <end position="57"/>
    </location>
</feature>
<dbReference type="PANTHER" id="PTHR11736">
    <property type="entry name" value="MELANOMA-ASSOCIATED ANTIGEN MAGE ANTIGEN"/>
    <property type="match status" value="1"/>
</dbReference>
<feature type="domain" description="MAGE" evidence="2">
    <location>
        <begin position="59"/>
        <end position="119"/>
    </location>
</feature>
<dbReference type="SMART" id="SM01373">
    <property type="entry name" value="MAGE"/>
    <property type="match status" value="1"/>
</dbReference>
<proteinExistence type="predicted"/>
<organism evidence="3 4">
    <name type="scientific">Friedmanniomyces simplex</name>
    <dbReference type="NCBI Taxonomy" id="329884"/>
    <lineage>
        <taxon>Eukaryota</taxon>
        <taxon>Fungi</taxon>
        <taxon>Dikarya</taxon>
        <taxon>Ascomycota</taxon>
        <taxon>Pezizomycotina</taxon>
        <taxon>Dothideomycetes</taxon>
        <taxon>Dothideomycetidae</taxon>
        <taxon>Mycosphaerellales</taxon>
        <taxon>Teratosphaeriaceae</taxon>
        <taxon>Friedmanniomyces</taxon>
    </lineage>
</organism>
<dbReference type="AlphaFoldDB" id="A0A4U0WSK1"/>
<dbReference type="PROSITE" id="PS50838">
    <property type="entry name" value="MAGE"/>
    <property type="match status" value="1"/>
</dbReference>
<dbReference type="STRING" id="329884.A0A4U0WSK1"/>
<accession>A0A4U0WSK1</accession>
<gene>
    <name evidence="3" type="ORF">B0A55_08563</name>
</gene>
<dbReference type="GO" id="GO:0005634">
    <property type="term" value="C:nucleus"/>
    <property type="evidence" value="ECO:0007669"/>
    <property type="project" value="TreeGrafter"/>
</dbReference>
<protein>
    <recommendedName>
        <fullName evidence="2">MAGE domain-containing protein</fullName>
    </recommendedName>
</protein>
<dbReference type="PANTHER" id="PTHR11736:SF14">
    <property type="entry name" value="NSE3 HOMOLOG, SMC5-SMC6 COMPLEX COMPONENT"/>
    <property type="match status" value="1"/>
</dbReference>
<dbReference type="Pfam" id="PF01454">
    <property type="entry name" value="MAGE"/>
    <property type="match status" value="1"/>
</dbReference>
<comment type="caution">
    <text evidence="3">The sequence shown here is derived from an EMBL/GenBank/DDBJ whole genome shotgun (WGS) entry which is preliminary data.</text>
</comment>
<dbReference type="OrthoDB" id="205198at2759"/>
<feature type="compositionally biased region" description="Low complexity" evidence="1">
    <location>
        <begin position="45"/>
        <end position="57"/>
    </location>
</feature>
<feature type="compositionally biased region" description="Basic and acidic residues" evidence="1">
    <location>
        <begin position="299"/>
        <end position="309"/>
    </location>
</feature>
<dbReference type="EMBL" id="NAJQ01000670">
    <property type="protein sequence ID" value="TKA66151.1"/>
    <property type="molecule type" value="Genomic_DNA"/>
</dbReference>
<evidence type="ECO:0000259" key="2">
    <source>
        <dbReference type="PROSITE" id="PS50838"/>
    </source>
</evidence>
<evidence type="ECO:0000313" key="4">
    <source>
        <dbReference type="Proteomes" id="UP000309340"/>
    </source>
</evidence>
<sequence length="335" mass="37497">MPSLGRKRRAEPEAEEQDEASPEPATQRRRRTAQHQHQSDDDDTGYGNDNGDSNSNSNMEQMVKKLVRLALACEYSRQPIRRQTIREKVLGSAGRQFKPVFDQAQLQLRGVFGMEMVELPEKEKVTVAQKRAAKSQSQSQNKTAQSYTLVSLLPAPFHDPAILSPPSIPTQATEAQYNSLYTLLISLISLSNNELADTKMERYLRRLGLEDHTPIPGYPKTELLLKRMEKEGYLVKVRESAGGQGEEDVNWMVGPRGKVEVGEQGVRGLVRAVYGEMDGHAEADLERRVVRSLGVGEEVVGKRGEESAPKKKRGRKRKGGDEEEEGAEVEEDEED</sequence>
<dbReference type="InterPro" id="IPR041898">
    <property type="entry name" value="MAGE_WH1"/>
</dbReference>
<dbReference type="Gene3D" id="1.10.10.1200">
    <property type="entry name" value="MAGE homology domain, winged helix WH1 motif"/>
    <property type="match status" value="1"/>
</dbReference>
<dbReference type="GO" id="GO:0006281">
    <property type="term" value="P:DNA repair"/>
    <property type="evidence" value="ECO:0007669"/>
    <property type="project" value="TreeGrafter"/>
</dbReference>